<evidence type="ECO:0000313" key="12">
    <source>
        <dbReference type="EMBL" id="QCI13322.1"/>
    </source>
</evidence>
<dbReference type="Gene3D" id="3.40.50.10380">
    <property type="entry name" value="Malic enzyme, N-terminal domain"/>
    <property type="match status" value="1"/>
</dbReference>
<dbReference type="GO" id="GO:0046872">
    <property type="term" value="F:metal ion binding"/>
    <property type="evidence" value="ECO:0007669"/>
    <property type="project" value="UniProtKB-KW"/>
</dbReference>
<feature type="domain" description="Malic enzyme NAD-binding" evidence="10">
    <location>
        <begin position="268"/>
        <end position="523"/>
    </location>
</feature>
<keyword evidence="3 8" id="KW-0479">Metal-binding</keyword>
<comment type="cofactor">
    <cofactor evidence="8">
        <name>Mg(2+)</name>
        <dbReference type="ChEBI" id="CHEBI:18420"/>
    </cofactor>
    <cofactor evidence="8">
        <name>Mn(2+)</name>
        <dbReference type="ChEBI" id="CHEBI:29035"/>
    </cofactor>
    <text evidence="8">Divalent metal cations. Prefers magnesium or manganese.</text>
</comment>
<dbReference type="GO" id="GO:0005829">
    <property type="term" value="C:cytosol"/>
    <property type="evidence" value="ECO:0007669"/>
    <property type="project" value="TreeGrafter"/>
</dbReference>
<organism evidence="12 13">
    <name type="scientific">Pseudomonas putida</name>
    <name type="common">Arthrobacter siderocapsulatus</name>
    <dbReference type="NCBI Taxonomy" id="303"/>
    <lineage>
        <taxon>Bacteria</taxon>
        <taxon>Pseudomonadati</taxon>
        <taxon>Pseudomonadota</taxon>
        <taxon>Gammaproteobacteria</taxon>
        <taxon>Pseudomonadales</taxon>
        <taxon>Pseudomonadaceae</taxon>
        <taxon>Pseudomonas</taxon>
    </lineage>
</organism>
<dbReference type="SUPFAM" id="SSF51735">
    <property type="entry name" value="NAD(P)-binding Rossmann-fold domains"/>
    <property type="match status" value="1"/>
</dbReference>
<sequence length="555" mass="60820">MPSVRRPLPVKFRGPTLLETPLLNKGTAFSASEREQFHLLGLLPAHVETLEQQVARCYRQFSEAPGNLEKHVYLRSVQDRNETLYYKLVETHLEEMLPIIYTPTVGKACQEFSRIYRSYRGVFISYDDRDRIDEILNNVTKDKVKVIVVSDCERILGLGDQGVGGMGIPIGKLSLYTACGGISPAYTLPVVLDVGTGNSTLLEDPEYFGLKQPRVRGADYDAFLQAFVDAVQKRWPDALLQFEDFALTTAMPLLARYRDKVCCFNDDIQGTAAVTVGTLLAACKIKGEPLSRQTIAFVGAGSAGCGIAEQIIQAMVEEGLSDAQARSQVFLLNSKGLLTDRQEGLYDFQKRLSHPTASLAQWGYQGDWPNLQEVVANARPTVLIGVSGKAGLFTEDVITTLYKGCAKPIVMPLSNPTSQIEAHPADILRWTDCQALVATGSPFQPVEVDGRTFRIAQCNNSYIFPGVGLGVIASKARRVTERMLMASARALAASAQAGEMLPPMNEVQRVSKDIALAVALEACAEGVAPQQEEAALREAIAATFWEPKYRDYVTA</sequence>
<feature type="binding site" evidence="8">
    <location>
        <position position="243"/>
    </location>
    <ligand>
        <name>a divalent metal cation</name>
        <dbReference type="ChEBI" id="CHEBI:60240"/>
    </ligand>
</feature>
<dbReference type="PROSITE" id="PS00331">
    <property type="entry name" value="MALIC_ENZYMES"/>
    <property type="match status" value="1"/>
</dbReference>
<feature type="domain" description="Malic enzyme N-terminal" evidence="11">
    <location>
        <begin position="78"/>
        <end position="258"/>
    </location>
</feature>
<dbReference type="GO" id="GO:0006108">
    <property type="term" value="P:malate metabolic process"/>
    <property type="evidence" value="ECO:0007669"/>
    <property type="project" value="TreeGrafter"/>
</dbReference>
<evidence type="ECO:0000256" key="1">
    <source>
        <dbReference type="ARBA" id="ARBA00001936"/>
    </source>
</evidence>
<dbReference type="Gene3D" id="3.40.50.720">
    <property type="entry name" value="NAD(P)-binding Rossmann-like Domain"/>
    <property type="match status" value="1"/>
</dbReference>
<dbReference type="InterPro" id="IPR015884">
    <property type="entry name" value="Malic_enzyme_CS"/>
</dbReference>
<dbReference type="InterPro" id="IPR046346">
    <property type="entry name" value="Aminoacid_DH-like_N_sf"/>
</dbReference>
<dbReference type="EMBL" id="CP039371">
    <property type="protein sequence ID" value="QCI13322.1"/>
    <property type="molecule type" value="Genomic_DNA"/>
</dbReference>
<feature type="active site" description="Proton donor" evidence="6">
    <location>
        <position position="101"/>
    </location>
</feature>
<dbReference type="RefSeq" id="WP_136915459.1">
    <property type="nucleotide sequence ID" value="NZ_CP039371.1"/>
</dbReference>
<dbReference type="PRINTS" id="PR00072">
    <property type="entry name" value="MALOXRDTASE"/>
</dbReference>
<comment type="cofactor">
    <cofactor evidence="1">
        <name>Mn(2+)</name>
        <dbReference type="ChEBI" id="CHEBI:29035"/>
    </cofactor>
</comment>
<dbReference type="FunFam" id="3.40.50.10380:FF:000001">
    <property type="entry name" value="NAD-dependent malic enzyme"/>
    <property type="match status" value="1"/>
</dbReference>
<keyword evidence="5" id="KW-0520">NAD</keyword>
<feature type="binding site" evidence="7">
    <location>
        <position position="415"/>
    </location>
    <ligand>
        <name>(S)-malate</name>
        <dbReference type="ChEBI" id="CHEBI:15589"/>
    </ligand>
</feature>
<evidence type="ECO:0000313" key="13">
    <source>
        <dbReference type="Proteomes" id="UP000298551"/>
    </source>
</evidence>
<feature type="active site" description="Proton acceptor" evidence="6">
    <location>
        <position position="172"/>
    </location>
</feature>
<dbReference type="SMART" id="SM01274">
    <property type="entry name" value="malic"/>
    <property type="match status" value="1"/>
</dbReference>
<evidence type="ECO:0000259" key="11">
    <source>
        <dbReference type="SMART" id="SM01274"/>
    </source>
</evidence>
<proteinExistence type="inferred from homology"/>
<dbReference type="PIRSF" id="PIRSF000106">
    <property type="entry name" value="ME"/>
    <property type="match status" value="1"/>
</dbReference>
<dbReference type="InterPro" id="IPR012302">
    <property type="entry name" value="Malic_NAD-bd"/>
</dbReference>
<dbReference type="InterPro" id="IPR012301">
    <property type="entry name" value="Malic_N_dom"/>
</dbReference>
<keyword evidence="4" id="KW-0560">Oxidoreductase</keyword>
<evidence type="ECO:0000259" key="10">
    <source>
        <dbReference type="SMART" id="SM00919"/>
    </source>
</evidence>
<dbReference type="GO" id="GO:0004470">
    <property type="term" value="F:malic enzyme activity"/>
    <property type="evidence" value="ECO:0007669"/>
    <property type="project" value="InterPro"/>
</dbReference>
<evidence type="ECO:0000256" key="9">
    <source>
        <dbReference type="RuleBase" id="RU003427"/>
    </source>
</evidence>
<evidence type="ECO:0000256" key="3">
    <source>
        <dbReference type="ARBA" id="ARBA00022723"/>
    </source>
</evidence>
<evidence type="ECO:0000256" key="7">
    <source>
        <dbReference type="PIRSR" id="PIRSR000106-2"/>
    </source>
</evidence>
<evidence type="ECO:0000256" key="2">
    <source>
        <dbReference type="ARBA" id="ARBA00008785"/>
    </source>
</evidence>
<name>A0A4D6X9X7_PSEPU</name>
<dbReference type="SUPFAM" id="SSF53223">
    <property type="entry name" value="Aminoacid dehydrogenase-like, N-terminal domain"/>
    <property type="match status" value="1"/>
</dbReference>
<dbReference type="InterPro" id="IPR001891">
    <property type="entry name" value="Malic_OxRdtase"/>
</dbReference>
<dbReference type="SMART" id="SM00919">
    <property type="entry name" value="Malic_M"/>
    <property type="match status" value="1"/>
</dbReference>
<dbReference type="AlphaFoldDB" id="A0A4D6X9X7"/>
<dbReference type="PANTHER" id="PTHR23406:SF34">
    <property type="entry name" value="NAD-DEPENDENT MALIC ENZYME, MITOCHONDRIAL"/>
    <property type="match status" value="1"/>
</dbReference>
<evidence type="ECO:0000256" key="5">
    <source>
        <dbReference type="ARBA" id="ARBA00023027"/>
    </source>
</evidence>
<reference evidence="13" key="1">
    <citation type="submission" date="2019-04" db="EMBL/GenBank/DDBJ databases">
        <title>Genome sequence of Pseudomonas putida 1290, an auxin catabolizing strain.</title>
        <authorList>
            <person name="Laird T.S."/>
            <person name="Leveau J.H.J."/>
        </authorList>
    </citation>
    <scope>NUCLEOTIDE SEQUENCE [LARGE SCALE GENOMIC DNA]</scope>
    <source>
        <strain evidence="13">1290</strain>
    </source>
</reference>
<accession>A0A4D6X9X7</accession>
<dbReference type="GO" id="GO:0051287">
    <property type="term" value="F:NAD binding"/>
    <property type="evidence" value="ECO:0007669"/>
    <property type="project" value="InterPro"/>
</dbReference>
<dbReference type="PANTHER" id="PTHR23406">
    <property type="entry name" value="MALIC ENZYME-RELATED"/>
    <property type="match status" value="1"/>
</dbReference>
<evidence type="ECO:0000256" key="6">
    <source>
        <dbReference type="PIRSR" id="PIRSR000106-1"/>
    </source>
</evidence>
<dbReference type="Proteomes" id="UP000298551">
    <property type="component" value="Chromosome"/>
</dbReference>
<dbReference type="Pfam" id="PF03949">
    <property type="entry name" value="Malic_M"/>
    <property type="match status" value="1"/>
</dbReference>
<evidence type="ECO:0000256" key="8">
    <source>
        <dbReference type="PIRSR" id="PIRSR000106-3"/>
    </source>
</evidence>
<feature type="binding site" evidence="8">
    <location>
        <position position="267"/>
    </location>
    <ligand>
        <name>a divalent metal cation</name>
        <dbReference type="ChEBI" id="CHEBI:60240"/>
    </ligand>
</feature>
<dbReference type="InterPro" id="IPR037062">
    <property type="entry name" value="Malic_N_dom_sf"/>
</dbReference>
<feature type="binding site" evidence="7">
    <location>
        <position position="154"/>
    </location>
    <ligand>
        <name>(S)-malate</name>
        <dbReference type="ChEBI" id="CHEBI:15589"/>
    </ligand>
</feature>
<dbReference type="InterPro" id="IPR036291">
    <property type="entry name" value="NAD(P)-bd_dom_sf"/>
</dbReference>
<feature type="binding site" evidence="7">
    <location>
        <position position="459"/>
    </location>
    <ligand>
        <name>(S)-malate</name>
        <dbReference type="ChEBI" id="CHEBI:15589"/>
    </ligand>
</feature>
<gene>
    <name evidence="12" type="ORF">E6B08_18985</name>
</gene>
<dbReference type="Pfam" id="PF00390">
    <property type="entry name" value="malic"/>
    <property type="match status" value="1"/>
</dbReference>
<dbReference type="NCBIfam" id="NF010052">
    <property type="entry name" value="PRK13529.1"/>
    <property type="match status" value="1"/>
</dbReference>
<feature type="binding site" evidence="8">
    <location>
        <position position="244"/>
    </location>
    <ligand>
        <name>a divalent metal cation</name>
        <dbReference type="ChEBI" id="CHEBI:60240"/>
    </ligand>
</feature>
<dbReference type="GO" id="GO:0016616">
    <property type="term" value="F:oxidoreductase activity, acting on the CH-OH group of donors, NAD or NADP as acceptor"/>
    <property type="evidence" value="ECO:0007669"/>
    <property type="project" value="InterPro"/>
</dbReference>
<evidence type="ECO:0000256" key="4">
    <source>
        <dbReference type="ARBA" id="ARBA00023002"/>
    </source>
</evidence>
<protein>
    <submittedName>
        <fullName evidence="12">NAD-dependent malic enzyme</fullName>
    </submittedName>
</protein>
<comment type="similarity">
    <text evidence="2 9">Belongs to the malic enzymes family.</text>
</comment>
<dbReference type="OrthoDB" id="3314528at2"/>